<evidence type="ECO:0000256" key="1">
    <source>
        <dbReference type="SAM" id="SignalP"/>
    </source>
</evidence>
<protein>
    <submittedName>
        <fullName evidence="2">Uncharacterized protein</fullName>
    </submittedName>
</protein>
<gene>
    <name evidence="2" type="ORF">PHYSODRAFT_496351</name>
</gene>
<organism evidence="2 3">
    <name type="scientific">Phytophthora sojae (strain P6497)</name>
    <name type="common">Soybean stem and root rot agent</name>
    <name type="synonym">Phytophthora megasperma f. sp. glycines</name>
    <dbReference type="NCBI Taxonomy" id="1094619"/>
    <lineage>
        <taxon>Eukaryota</taxon>
        <taxon>Sar</taxon>
        <taxon>Stramenopiles</taxon>
        <taxon>Oomycota</taxon>
        <taxon>Peronosporomycetes</taxon>
        <taxon>Peronosporales</taxon>
        <taxon>Peronosporaceae</taxon>
        <taxon>Phytophthora</taxon>
    </lineage>
</organism>
<name>G4Z3W5_PHYSP</name>
<dbReference type="InParanoid" id="G4Z3W5"/>
<feature type="signal peptide" evidence="1">
    <location>
        <begin position="1"/>
        <end position="23"/>
    </location>
</feature>
<evidence type="ECO:0000313" key="3">
    <source>
        <dbReference type="Proteomes" id="UP000002640"/>
    </source>
</evidence>
<dbReference type="AlphaFoldDB" id="G4Z3W5"/>
<dbReference type="Proteomes" id="UP000002640">
    <property type="component" value="Unassembled WGS sequence"/>
</dbReference>
<keyword evidence="1" id="KW-0732">Signal</keyword>
<reference evidence="2 3" key="1">
    <citation type="journal article" date="2006" name="Science">
        <title>Phytophthora genome sequences uncover evolutionary origins and mechanisms of pathogenesis.</title>
        <authorList>
            <person name="Tyler B.M."/>
            <person name="Tripathy S."/>
            <person name="Zhang X."/>
            <person name="Dehal P."/>
            <person name="Jiang R.H."/>
            <person name="Aerts A."/>
            <person name="Arredondo F.D."/>
            <person name="Baxter L."/>
            <person name="Bensasson D."/>
            <person name="Beynon J.L."/>
            <person name="Chapman J."/>
            <person name="Damasceno C.M."/>
            <person name="Dorrance A.E."/>
            <person name="Dou D."/>
            <person name="Dickerman A.W."/>
            <person name="Dubchak I.L."/>
            <person name="Garbelotto M."/>
            <person name="Gijzen M."/>
            <person name="Gordon S.G."/>
            <person name="Govers F."/>
            <person name="Grunwald N.J."/>
            <person name="Huang W."/>
            <person name="Ivors K.L."/>
            <person name="Jones R.W."/>
            <person name="Kamoun S."/>
            <person name="Krampis K."/>
            <person name="Lamour K.H."/>
            <person name="Lee M.K."/>
            <person name="McDonald W.H."/>
            <person name="Medina M."/>
            <person name="Meijer H.J."/>
            <person name="Nordberg E.K."/>
            <person name="Maclean D.J."/>
            <person name="Ospina-Giraldo M.D."/>
            <person name="Morris P.F."/>
            <person name="Phuntumart V."/>
            <person name="Putnam N.H."/>
            <person name="Rash S."/>
            <person name="Rose J.K."/>
            <person name="Sakihama Y."/>
            <person name="Salamov A.A."/>
            <person name="Savidor A."/>
            <person name="Scheuring C.F."/>
            <person name="Smith B.M."/>
            <person name="Sobral B.W."/>
            <person name="Terry A."/>
            <person name="Torto-Alalibo T.A."/>
            <person name="Win J."/>
            <person name="Xu Z."/>
            <person name="Zhang H."/>
            <person name="Grigoriev I.V."/>
            <person name="Rokhsar D.S."/>
            <person name="Boore J.L."/>
        </authorList>
    </citation>
    <scope>NUCLEOTIDE SEQUENCE [LARGE SCALE GENOMIC DNA]</scope>
    <source>
        <strain evidence="2 3">P6497</strain>
    </source>
</reference>
<proteinExistence type="predicted"/>
<dbReference type="EMBL" id="JH159153">
    <property type="protein sequence ID" value="EGZ20824.1"/>
    <property type="molecule type" value="Genomic_DNA"/>
</dbReference>
<dbReference type="GeneID" id="20657299"/>
<evidence type="ECO:0000313" key="2">
    <source>
        <dbReference type="EMBL" id="EGZ20824.1"/>
    </source>
</evidence>
<keyword evidence="3" id="KW-1185">Reference proteome</keyword>
<sequence>MLPLAAALINAVIPISLLVFTSTLPCSTRYCTACIMPLSAAHISAVLPPNLSFAFTSAPH</sequence>
<dbReference type="RefSeq" id="XP_009523541.1">
    <property type="nucleotide sequence ID" value="XM_009525246.1"/>
</dbReference>
<dbReference type="KEGG" id="psoj:PHYSODRAFT_496351"/>
<feature type="chain" id="PRO_5003472110" evidence="1">
    <location>
        <begin position="24"/>
        <end position="60"/>
    </location>
</feature>
<accession>G4Z3W5</accession>